<dbReference type="EMBL" id="AP023354">
    <property type="protein sequence ID" value="BCJ31458.1"/>
    <property type="molecule type" value="Genomic_DNA"/>
</dbReference>
<gene>
    <name evidence="3" type="ORF">Asera_55660</name>
</gene>
<evidence type="ECO:0000313" key="4">
    <source>
        <dbReference type="Proteomes" id="UP000680750"/>
    </source>
</evidence>
<protein>
    <recommendedName>
        <fullName evidence="5">WD40 repeat domain-containing protein</fullName>
    </recommendedName>
</protein>
<dbReference type="SUPFAM" id="SSF50969">
    <property type="entry name" value="YVTN repeat-like/Quinoprotein amine dehydrogenase"/>
    <property type="match status" value="1"/>
</dbReference>
<evidence type="ECO:0008006" key="5">
    <source>
        <dbReference type="Google" id="ProtNLM"/>
    </source>
</evidence>
<keyword evidence="4" id="KW-1185">Reference proteome</keyword>
<dbReference type="InterPro" id="IPR011044">
    <property type="entry name" value="Quino_amine_DH_bsu"/>
</dbReference>
<sequence length="416" mass="44376">MNELGQLYQEATETSRPPSAKAVTESIQRRLRRRRTGRFGVGVLAAAALVAGGIAWHGGIGTPSTSISAASQLPADRAVGTGEYLQPQEGKDGTTVLHTTSGARYDLPGRIGPTAAALGTPLSPDGRWVVTSVGNEVVARDLTSHRTYRTARAGKDGFPVAWSADGRWLVLRAAPNDNVIHNRLYRVDLTNGTVRQLAIGNQDADRLAAILPNGHPVFQVPRDKPRAKPTAAKQLGYATGEYQEVDPDTGTALRYHPVYHAQVWRAQHTSRTHPATLSWVPQARTPLVVSPDNHDGAAAVSEPDNGKLTIGKVQILGDERPYGSDPTKRGSAPGNKSEALGTPFARAGVPADTAAAVREWRPVSLVHGKLTLLGRTQQGSYIYRITVNFSDGSMLSGQRVDYPAGSLPAGLSTMAY</sequence>
<feature type="region of interest" description="Disordered" evidence="1">
    <location>
        <begin position="317"/>
        <end position="342"/>
    </location>
</feature>
<feature type="transmembrane region" description="Helical" evidence="2">
    <location>
        <begin position="39"/>
        <end position="58"/>
    </location>
</feature>
<dbReference type="Gene3D" id="2.120.10.30">
    <property type="entry name" value="TolB, C-terminal domain"/>
    <property type="match status" value="1"/>
</dbReference>
<feature type="region of interest" description="Disordered" evidence="1">
    <location>
        <begin position="1"/>
        <end position="21"/>
    </location>
</feature>
<dbReference type="KEGG" id="aser:Asera_55660"/>
<evidence type="ECO:0000256" key="2">
    <source>
        <dbReference type="SAM" id="Phobius"/>
    </source>
</evidence>
<dbReference type="Proteomes" id="UP000680750">
    <property type="component" value="Chromosome"/>
</dbReference>
<accession>A0A810LBR6</accession>
<feature type="compositionally biased region" description="Basic and acidic residues" evidence="1">
    <location>
        <begin position="317"/>
        <end position="328"/>
    </location>
</feature>
<organism evidence="3 4">
    <name type="scientific">Actinocatenispora sera</name>
    <dbReference type="NCBI Taxonomy" id="390989"/>
    <lineage>
        <taxon>Bacteria</taxon>
        <taxon>Bacillati</taxon>
        <taxon>Actinomycetota</taxon>
        <taxon>Actinomycetes</taxon>
        <taxon>Micromonosporales</taxon>
        <taxon>Micromonosporaceae</taxon>
        <taxon>Actinocatenispora</taxon>
    </lineage>
</organism>
<dbReference type="OrthoDB" id="3383117at2"/>
<dbReference type="AlphaFoldDB" id="A0A810LBR6"/>
<proteinExistence type="predicted"/>
<evidence type="ECO:0000256" key="1">
    <source>
        <dbReference type="SAM" id="MobiDB-lite"/>
    </source>
</evidence>
<keyword evidence="2" id="KW-0472">Membrane</keyword>
<reference evidence="3" key="1">
    <citation type="submission" date="2020-08" db="EMBL/GenBank/DDBJ databases">
        <title>Whole genome shotgun sequence of Actinocatenispora sera NBRC 101916.</title>
        <authorList>
            <person name="Komaki H."/>
            <person name="Tamura T."/>
        </authorList>
    </citation>
    <scope>NUCLEOTIDE SEQUENCE</scope>
    <source>
        <strain evidence="3">NBRC 101916</strain>
    </source>
</reference>
<keyword evidence="2" id="KW-1133">Transmembrane helix</keyword>
<dbReference type="InterPro" id="IPR011042">
    <property type="entry name" value="6-blade_b-propeller_TolB-like"/>
</dbReference>
<dbReference type="RefSeq" id="WP_030444249.1">
    <property type="nucleotide sequence ID" value="NZ_AP023354.1"/>
</dbReference>
<evidence type="ECO:0000313" key="3">
    <source>
        <dbReference type="EMBL" id="BCJ31458.1"/>
    </source>
</evidence>
<keyword evidence="2" id="KW-0812">Transmembrane</keyword>
<name>A0A810LBR6_9ACTN</name>